<dbReference type="SUPFAM" id="SSF50998">
    <property type="entry name" value="Quinoprotein alcohol dehydrogenase-like"/>
    <property type="match status" value="1"/>
</dbReference>
<evidence type="ECO:0000313" key="1">
    <source>
        <dbReference type="EMBL" id="OSY88682.1"/>
    </source>
</evidence>
<dbReference type="PANTHER" id="PTHR42754">
    <property type="entry name" value="ENDOGLUCANASE"/>
    <property type="match status" value="1"/>
</dbReference>
<protein>
    <submittedName>
        <fullName evidence="1">PKD protein</fullName>
    </submittedName>
</protein>
<sequence>MKYAWLILISLLFFSCGKEVLILGNASFEGKIDKITTLGGSKNESAQAITKTIDGGFAIVGYTQSNDFDIKNKSNEGYDFWVLKYNSNAILEWSKTFGGSKDDRGSDIVQTSDGSFVVLGFSESSDNDVTNNAGNRDYWVAKITPNGNLLWQKSFGYTGNDYGTRLTKTKDNGFLITGVLDVSASGGLGNSRSSRRHAGGDFWAIKLNSQGNKEWSRYYGGTFTETPNGVVEDSEGNFIIAGSSDSSDVDIKNNKGSYDFWVIKIDSKGTLLWEKSFGGSEIDEARAMTKTSDGNFVIVGDTRSSDKDVSKNNGGADLWIIKINSDGNLLWEKSFGAESFDVARSVTETQDKGLLISGSSRSNSGSFNNKGQNDAWVLKLTSNGTFEWQKLIGGSKIDFCYDATELNNGNIIAIGESYSNDNDINDNKGFSDALIIKIK</sequence>
<dbReference type="PANTHER" id="PTHR42754:SF1">
    <property type="entry name" value="LIPOPROTEIN"/>
    <property type="match status" value="1"/>
</dbReference>
<dbReference type="AlphaFoldDB" id="A0A1Y2PDY9"/>
<dbReference type="STRING" id="1635173.WH52_03115"/>
<name>A0A1Y2PDY9_9FLAO</name>
<keyword evidence="2" id="KW-1185">Reference proteome</keyword>
<dbReference type="OrthoDB" id="9811934at2"/>
<dbReference type="Proteomes" id="UP000194221">
    <property type="component" value="Unassembled WGS sequence"/>
</dbReference>
<dbReference type="InterPro" id="IPR011047">
    <property type="entry name" value="Quinoprotein_ADH-like_sf"/>
</dbReference>
<comment type="caution">
    <text evidence="1">The sequence shown here is derived from an EMBL/GenBank/DDBJ whole genome shotgun (WGS) entry which is preliminary data.</text>
</comment>
<gene>
    <name evidence="1" type="ORF">WH52_03115</name>
</gene>
<organism evidence="1 2">
    <name type="scientific">Tenacibaculum holothuriorum</name>
    <dbReference type="NCBI Taxonomy" id="1635173"/>
    <lineage>
        <taxon>Bacteria</taxon>
        <taxon>Pseudomonadati</taxon>
        <taxon>Bacteroidota</taxon>
        <taxon>Flavobacteriia</taxon>
        <taxon>Flavobacteriales</taxon>
        <taxon>Flavobacteriaceae</taxon>
        <taxon>Tenacibaculum</taxon>
    </lineage>
</organism>
<evidence type="ECO:0000313" key="2">
    <source>
        <dbReference type="Proteomes" id="UP000194221"/>
    </source>
</evidence>
<dbReference type="RefSeq" id="WP_086029483.1">
    <property type="nucleotide sequence ID" value="NZ_LAPZ01000002.1"/>
</dbReference>
<proteinExistence type="predicted"/>
<accession>A0A1Y2PDY9</accession>
<dbReference type="InParanoid" id="A0A1Y2PDY9"/>
<dbReference type="PROSITE" id="PS51257">
    <property type="entry name" value="PROKAR_LIPOPROTEIN"/>
    <property type="match status" value="1"/>
</dbReference>
<dbReference type="EMBL" id="LAPZ01000002">
    <property type="protein sequence ID" value="OSY88682.1"/>
    <property type="molecule type" value="Genomic_DNA"/>
</dbReference>
<reference evidence="1 2" key="1">
    <citation type="submission" date="2015-03" db="EMBL/GenBank/DDBJ databases">
        <title>Genome sequence of Tenacibaculum sp. S2-2, isolated from intestinal microbiota of sea cucumber, Apostichopus japonicas.</title>
        <authorList>
            <person name="Shao Z."/>
            <person name="Wang L."/>
            <person name="Li X."/>
        </authorList>
    </citation>
    <scope>NUCLEOTIDE SEQUENCE [LARGE SCALE GENOMIC DNA]</scope>
    <source>
        <strain evidence="1 2">S2-2</strain>
    </source>
</reference>